<feature type="transmembrane region" description="Helical" evidence="8">
    <location>
        <begin position="117"/>
        <end position="139"/>
    </location>
</feature>
<evidence type="ECO:0000313" key="10">
    <source>
        <dbReference type="EMBL" id="KAK5044372.1"/>
    </source>
</evidence>
<evidence type="ECO:0000256" key="7">
    <source>
        <dbReference type="RuleBase" id="RU003346"/>
    </source>
</evidence>
<gene>
    <name evidence="10" type="ORF">LTR84_011322</name>
</gene>
<dbReference type="InterPro" id="IPR036259">
    <property type="entry name" value="MFS_trans_sf"/>
</dbReference>
<evidence type="ECO:0000256" key="3">
    <source>
        <dbReference type="ARBA" id="ARBA00022448"/>
    </source>
</evidence>
<dbReference type="EMBL" id="JAVRRD010000053">
    <property type="protein sequence ID" value="KAK5044372.1"/>
    <property type="molecule type" value="Genomic_DNA"/>
</dbReference>
<feature type="transmembrane region" description="Helical" evidence="8">
    <location>
        <begin position="274"/>
        <end position="296"/>
    </location>
</feature>
<dbReference type="GO" id="GO:0016020">
    <property type="term" value="C:membrane"/>
    <property type="evidence" value="ECO:0007669"/>
    <property type="project" value="UniProtKB-SubCell"/>
</dbReference>
<dbReference type="InterPro" id="IPR050360">
    <property type="entry name" value="MFS_Sugar_Transporters"/>
</dbReference>
<dbReference type="Pfam" id="PF00083">
    <property type="entry name" value="Sugar_tr"/>
    <property type="match status" value="1"/>
</dbReference>
<keyword evidence="6 8" id="KW-0472">Membrane</keyword>
<evidence type="ECO:0000256" key="1">
    <source>
        <dbReference type="ARBA" id="ARBA00004141"/>
    </source>
</evidence>
<dbReference type="RefSeq" id="XP_064700041.1">
    <property type="nucleotide sequence ID" value="XM_064854855.1"/>
</dbReference>
<keyword evidence="4 8" id="KW-0812">Transmembrane</keyword>
<feature type="transmembrane region" description="Helical" evidence="8">
    <location>
        <begin position="380"/>
        <end position="402"/>
    </location>
</feature>
<keyword evidence="11" id="KW-1185">Reference proteome</keyword>
<dbReference type="InterPro" id="IPR020846">
    <property type="entry name" value="MFS_dom"/>
</dbReference>
<evidence type="ECO:0000256" key="6">
    <source>
        <dbReference type="ARBA" id="ARBA00023136"/>
    </source>
</evidence>
<dbReference type="PANTHER" id="PTHR48022:SF11">
    <property type="entry name" value="MONOSACCHARIDE TRANSPORTER (HXT8), PUTATIVE (AFU_ORTHOLOGUE AFUA_2G08120)-RELATED"/>
    <property type="match status" value="1"/>
</dbReference>
<dbReference type="GO" id="GO:0005351">
    <property type="term" value="F:carbohydrate:proton symporter activity"/>
    <property type="evidence" value="ECO:0007669"/>
    <property type="project" value="TreeGrafter"/>
</dbReference>
<feature type="transmembrane region" description="Helical" evidence="8">
    <location>
        <begin position="414"/>
        <end position="431"/>
    </location>
</feature>
<dbReference type="InterPro" id="IPR003663">
    <property type="entry name" value="Sugar/inositol_transpt"/>
</dbReference>
<proteinExistence type="inferred from homology"/>
<dbReference type="InterPro" id="IPR005828">
    <property type="entry name" value="MFS_sugar_transport-like"/>
</dbReference>
<comment type="caution">
    <text evidence="10">The sequence shown here is derived from an EMBL/GenBank/DDBJ whole genome shotgun (WGS) entry which is preliminary data.</text>
</comment>
<keyword evidence="3 7" id="KW-0813">Transport</keyword>
<evidence type="ECO:0000256" key="2">
    <source>
        <dbReference type="ARBA" id="ARBA00010992"/>
    </source>
</evidence>
<feature type="transmembrane region" description="Helical" evidence="8">
    <location>
        <begin position="151"/>
        <end position="176"/>
    </location>
</feature>
<evidence type="ECO:0000256" key="5">
    <source>
        <dbReference type="ARBA" id="ARBA00022989"/>
    </source>
</evidence>
<feature type="transmembrane region" description="Helical" evidence="8">
    <location>
        <begin position="93"/>
        <end position="111"/>
    </location>
</feature>
<evidence type="ECO:0000256" key="4">
    <source>
        <dbReference type="ARBA" id="ARBA00022692"/>
    </source>
</evidence>
<dbReference type="PANTHER" id="PTHR48022">
    <property type="entry name" value="PLASTIDIC GLUCOSE TRANSPORTER 4"/>
    <property type="match status" value="1"/>
</dbReference>
<accession>A0AAV9MUT4</accession>
<name>A0AAV9MUT4_9EURO</name>
<feature type="transmembrane region" description="Helical" evidence="8">
    <location>
        <begin position="443"/>
        <end position="462"/>
    </location>
</feature>
<feature type="domain" description="Major facilitator superfamily (MFS) profile" evidence="9">
    <location>
        <begin position="16"/>
        <end position="466"/>
    </location>
</feature>
<evidence type="ECO:0000259" key="9">
    <source>
        <dbReference type="PROSITE" id="PS50850"/>
    </source>
</evidence>
<dbReference type="PROSITE" id="PS00216">
    <property type="entry name" value="SUGAR_TRANSPORT_1"/>
    <property type="match status" value="1"/>
</dbReference>
<protein>
    <recommendedName>
        <fullName evidence="9">Major facilitator superfamily (MFS) profile domain-containing protein</fullName>
    </recommendedName>
</protein>
<sequence length="530" mass="57976">MKARARDQWNWRNFLMCFGVSTGMIAFSYPASIIGTTLAQPSFLSYMDLLNDQGVWSTQATPLIGAMSGIFQAGGIFGIIAATYAMEKWGRKIAVYLATGIGLLGGALVCASQNVGMFIAFKFLAGMSSWGFIAITPVYTSELAPPALRGLCVGMNGVGIALGYSLATYMGLAFFYSTNMSTQWRGPYGISLIFTALPALIVMFIPESPRWLLMSNRIDDAKQVVRRLHNLADHDEHHFAIAEYYQMQKQIEYDRTLDPSYWQLIKRPSYRKRVIMSAGYAALGQSTAILVINNYGPSLYSVLGYDTEQQLKLQCGWITCGIIGNLTGALIMDKVGRKPLMIFGIGGCLACLVVEAALVATYANPILAEPNKAALRAAVAAFYVFVFIYGCGVDVAGIVFDAEIYPNHLRPKGLALTVASTCLSSLIYLQVSPTAFANIGWKFYLVFICICTVGLVWIIIVLPETKGIPLEEVAALFGDQDEVMVYTADLQLGEGKNELVVREHQELEDEHGPDKEAVRPVHQEIVGLSA</sequence>
<keyword evidence="5 8" id="KW-1133">Transmembrane helix</keyword>
<dbReference type="PROSITE" id="PS50850">
    <property type="entry name" value="MFS"/>
    <property type="match status" value="1"/>
</dbReference>
<dbReference type="Proteomes" id="UP001358417">
    <property type="component" value="Unassembled WGS sequence"/>
</dbReference>
<comment type="subcellular location">
    <subcellularLocation>
        <location evidence="1">Membrane</location>
        <topology evidence="1">Multi-pass membrane protein</topology>
    </subcellularLocation>
</comment>
<feature type="transmembrane region" description="Helical" evidence="8">
    <location>
        <begin position="340"/>
        <end position="360"/>
    </location>
</feature>
<feature type="transmembrane region" description="Helical" evidence="8">
    <location>
        <begin position="188"/>
        <end position="205"/>
    </location>
</feature>
<dbReference type="SUPFAM" id="SSF103473">
    <property type="entry name" value="MFS general substrate transporter"/>
    <property type="match status" value="1"/>
</dbReference>
<dbReference type="GeneID" id="89979476"/>
<dbReference type="NCBIfam" id="TIGR00879">
    <property type="entry name" value="SP"/>
    <property type="match status" value="1"/>
</dbReference>
<feature type="transmembrane region" description="Helical" evidence="8">
    <location>
        <begin position="63"/>
        <end position="86"/>
    </location>
</feature>
<dbReference type="AlphaFoldDB" id="A0AAV9MUT4"/>
<reference evidence="10 11" key="1">
    <citation type="submission" date="2023-08" db="EMBL/GenBank/DDBJ databases">
        <title>Black Yeasts Isolated from many extreme environments.</title>
        <authorList>
            <person name="Coleine C."/>
            <person name="Stajich J.E."/>
            <person name="Selbmann L."/>
        </authorList>
    </citation>
    <scope>NUCLEOTIDE SEQUENCE [LARGE SCALE GENOMIC DNA]</scope>
    <source>
        <strain evidence="10 11">CCFEE 5792</strain>
    </source>
</reference>
<organism evidence="10 11">
    <name type="scientific">Exophiala bonariae</name>
    <dbReference type="NCBI Taxonomy" id="1690606"/>
    <lineage>
        <taxon>Eukaryota</taxon>
        <taxon>Fungi</taxon>
        <taxon>Dikarya</taxon>
        <taxon>Ascomycota</taxon>
        <taxon>Pezizomycotina</taxon>
        <taxon>Eurotiomycetes</taxon>
        <taxon>Chaetothyriomycetidae</taxon>
        <taxon>Chaetothyriales</taxon>
        <taxon>Herpotrichiellaceae</taxon>
        <taxon>Exophiala</taxon>
    </lineage>
</organism>
<evidence type="ECO:0000256" key="8">
    <source>
        <dbReference type="SAM" id="Phobius"/>
    </source>
</evidence>
<evidence type="ECO:0000313" key="11">
    <source>
        <dbReference type="Proteomes" id="UP001358417"/>
    </source>
</evidence>
<comment type="similarity">
    <text evidence="2 7">Belongs to the major facilitator superfamily. Sugar transporter (TC 2.A.1.1) family.</text>
</comment>
<dbReference type="FunFam" id="1.20.1250.20:FF:001515">
    <property type="entry name" value="Uncharacterized protein"/>
    <property type="match status" value="1"/>
</dbReference>
<dbReference type="Gene3D" id="1.20.1250.20">
    <property type="entry name" value="MFS general substrate transporter like domains"/>
    <property type="match status" value="1"/>
</dbReference>
<dbReference type="InterPro" id="IPR005829">
    <property type="entry name" value="Sugar_transporter_CS"/>
</dbReference>